<reference evidence="2" key="1">
    <citation type="submission" date="2015-05" db="EMBL/GenBank/DDBJ databases">
        <authorList>
            <person name="Fogelqvist Johan"/>
        </authorList>
    </citation>
    <scope>NUCLEOTIDE SEQUENCE [LARGE SCALE GENOMIC DNA]</scope>
</reference>
<dbReference type="EMBL" id="CVQI01027891">
    <property type="protein sequence ID" value="CRK35522.1"/>
    <property type="molecule type" value="Genomic_DNA"/>
</dbReference>
<dbReference type="AlphaFoldDB" id="A0A0G4MN02"/>
<gene>
    <name evidence="1" type="ORF">BN1723_014987</name>
</gene>
<accession>A0A0G4MN02</accession>
<organism evidence="1 2">
    <name type="scientific">Verticillium longisporum</name>
    <name type="common">Verticillium dahliae var. longisporum</name>
    <dbReference type="NCBI Taxonomy" id="100787"/>
    <lineage>
        <taxon>Eukaryota</taxon>
        <taxon>Fungi</taxon>
        <taxon>Dikarya</taxon>
        <taxon>Ascomycota</taxon>
        <taxon>Pezizomycotina</taxon>
        <taxon>Sordariomycetes</taxon>
        <taxon>Hypocreomycetidae</taxon>
        <taxon>Glomerellales</taxon>
        <taxon>Plectosphaerellaceae</taxon>
        <taxon>Verticillium</taxon>
    </lineage>
</organism>
<dbReference type="Proteomes" id="UP000045706">
    <property type="component" value="Unassembled WGS sequence"/>
</dbReference>
<protein>
    <submittedName>
        <fullName evidence="1">Uncharacterized protein</fullName>
    </submittedName>
</protein>
<sequence length="78" mass="8049">MVGVAAKLSGRVSSALGVSARKTNRGAFSGYNRETLATGNFNGLKPLNPGAELQGLAGVLAIVPIDNLRVFEVMHPNG</sequence>
<evidence type="ECO:0000313" key="1">
    <source>
        <dbReference type="EMBL" id="CRK35522.1"/>
    </source>
</evidence>
<proteinExistence type="predicted"/>
<name>A0A0G4MN02_VERLO</name>
<evidence type="ECO:0000313" key="2">
    <source>
        <dbReference type="Proteomes" id="UP000045706"/>
    </source>
</evidence>